<feature type="region of interest" description="Disordered" evidence="1">
    <location>
        <begin position="47"/>
        <end position="66"/>
    </location>
</feature>
<evidence type="ECO:0000313" key="3">
    <source>
        <dbReference type="Proteomes" id="UP000199607"/>
    </source>
</evidence>
<protein>
    <submittedName>
        <fullName evidence="2">Uncharacterized protein</fullName>
    </submittedName>
</protein>
<name>A0A1I4JBT6_9EURY</name>
<sequence length="128" mass="14783">MGLRDLIKQRRSRVLPEEVGDAAADVIPGFFIEGQVAPKYREHLLESYRKRDGNPPRRDDNGHLRSIDETRMDRAWNDVAEAMDRSEGDIRACVLNIYEDAGEYETKPARLRHDFNEILTRAATEIED</sequence>
<evidence type="ECO:0000256" key="1">
    <source>
        <dbReference type="SAM" id="MobiDB-lite"/>
    </source>
</evidence>
<accession>A0A1I4JBT6</accession>
<gene>
    <name evidence="2" type="ORF">SAMN04487950_4457</name>
</gene>
<keyword evidence="3" id="KW-1185">Reference proteome</keyword>
<dbReference type="RefSeq" id="WP_089872570.1">
    <property type="nucleotide sequence ID" value="NZ_FOTC01000010.1"/>
</dbReference>
<evidence type="ECO:0000313" key="2">
    <source>
        <dbReference type="EMBL" id="SFL64014.1"/>
    </source>
</evidence>
<reference evidence="3" key="1">
    <citation type="submission" date="2016-10" db="EMBL/GenBank/DDBJ databases">
        <authorList>
            <person name="Varghese N."/>
            <person name="Submissions S."/>
        </authorList>
    </citation>
    <scope>NUCLEOTIDE SEQUENCE [LARGE SCALE GENOMIC DNA]</scope>
    <source>
        <strain evidence="3">CGMCC 1.7738</strain>
    </source>
</reference>
<proteinExistence type="predicted"/>
<dbReference type="EMBL" id="FOTC01000010">
    <property type="protein sequence ID" value="SFL64014.1"/>
    <property type="molecule type" value="Genomic_DNA"/>
</dbReference>
<organism evidence="2 3">
    <name type="scientific">Halogranum rubrum</name>
    <dbReference type="NCBI Taxonomy" id="553466"/>
    <lineage>
        <taxon>Archaea</taxon>
        <taxon>Methanobacteriati</taxon>
        <taxon>Methanobacteriota</taxon>
        <taxon>Stenosarchaea group</taxon>
        <taxon>Halobacteria</taxon>
        <taxon>Halobacteriales</taxon>
        <taxon>Haloferacaceae</taxon>
    </lineage>
</organism>
<dbReference type="AlphaFoldDB" id="A0A1I4JBT6"/>
<dbReference type="Proteomes" id="UP000199607">
    <property type="component" value="Unassembled WGS sequence"/>
</dbReference>